<dbReference type="Pfam" id="PF00534">
    <property type="entry name" value="Glycos_transf_1"/>
    <property type="match status" value="1"/>
</dbReference>
<keyword evidence="5" id="KW-1185">Reference proteome</keyword>
<protein>
    <recommendedName>
        <fullName evidence="6">Glycosyltransferase family 4 protein</fullName>
    </recommendedName>
</protein>
<organism evidence="4 5">
    <name type="scientific">Thiohalocapsa halophila</name>
    <dbReference type="NCBI Taxonomy" id="69359"/>
    <lineage>
        <taxon>Bacteria</taxon>
        <taxon>Pseudomonadati</taxon>
        <taxon>Pseudomonadota</taxon>
        <taxon>Gammaproteobacteria</taxon>
        <taxon>Chromatiales</taxon>
        <taxon>Chromatiaceae</taxon>
        <taxon>Thiohalocapsa</taxon>
    </lineage>
</organism>
<dbReference type="CDD" id="cd03809">
    <property type="entry name" value="GT4_MtfB-like"/>
    <property type="match status" value="1"/>
</dbReference>
<dbReference type="PANTHER" id="PTHR46401">
    <property type="entry name" value="GLYCOSYLTRANSFERASE WBBK-RELATED"/>
    <property type="match status" value="1"/>
</dbReference>
<proteinExistence type="predicted"/>
<evidence type="ECO:0000313" key="4">
    <source>
        <dbReference type="EMBL" id="MBK1630605.1"/>
    </source>
</evidence>
<accession>A0ABS1CFC0</accession>
<dbReference type="PANTHER" id="PTHR46401:SF2">
    <property type="entry name" value="GLYCOSYLTRANSFERASE WBBK-RELATED"/>
    <property type="match status" value="1"/>
</dbReference>
<reference evidence="4 5" key="1">
    <citation type="journal article" date="2020" name="Microorganisms">
        <title>Osmotic Adaptation and Compatible Solute Biosynthesis of Phototrophic Bacteria as Revealed from Genome Analyses.</title>
        <authorList>
            <person name="Imhoff J.F."/>
            <person name="Rahn T."/>
            <person name="Kunzel S."/>
            <person name="Keller A."/>
            <person name="Neulinger S.C."/>
        </authorList>
    </citation>
    <scope>NUCLEOTIDE SEQUENCE [LARGE SCALE GENOMIC DNA]</scope>
    <source>
        <strain evidence="4 5">DSM 6210</strain>
    </source>
</reference>
<feature type="domain" description="Glycosyl transferase family 1" evidence="2">
    <location>
        <begin position="193"/>
        <end position="356"/>
    </location>
</feature>
<evidence type="ECO:0000259" key="2">
    <source>
        <dbReference type="Pfam" id="PF00534"/>
    </source>
</evidence>
<comment type="caution">
    <text evidence="4">The sequence shown here is derived from an EMBL/GenBank/DDBJ whole genome shotgun (WGS) entry which is preliminary data.</text>
</comment>
<dbReference type="RefSeq" id="WP_200235625.1">
    <property type="nucleotide sequence ID" value="NZ_NRRV01000013.1"/>
</dbReference>
<dbReference type="EMBL" id="NRRV01000013">
    <property type="protein sequence ID" value="MBK1630605.1"/>
    <property type="molecule type" value="Genomic_DNA"/>
</dbReference>
<evidence type="ECO:0000313" key="5">
    <source>
        <dbReference type="Proteomes" id="UP000748752"/>
    </source>
</evidence>
<dbReference type="SUPFAM" id="SSF53756">
    <property type="entry name" value="UDP-Glycosyltransferase/glycogen phosphorylase"/>
    <property type="match status" value="1"/>
</dbReference>
<name>A0ABS1CFC0_9GAMM</name>
<evidence type="ECO:0000256" key="1">
    <source>
        <dbReference type="ARBA" id="ARBA00022679"/>
    </source>
</evidence>
<gene>
    <name evidence="4" type="ORF">CKO31_07570</name>
</gene>
<dbReference type="InterPro" id="IPR028098">
    <property type="entry name" value="Glyco_trans_4-like_N"/>
</dbReference>
<dbReference type="InterPro" id="IPR001296">
    <property type="entry name" value="Glyco_trans_1"/>
</dbReference>
<sequence>MRIGISAFAGDGGKSGISQYMANIVGRLVALAPEHELVAFVGNGERDWVQSWHPGLEVVGFPDWTAHPVASIGWHLLRLPAVLRTHGCELVFMPAGNRRLAWSYGVPSLGTVHDFSQLHVPQKYDALRMAYIMRVLPAMMRRLDRVIAVSDSTRRDLESFARVPAQRIAVIHNGADLGRFTPDQPASTVAAMRAQLGIDGPYLLYTARLEHPGKNHVRLLEAFAQLRRSRDLPHRLVLAGGRWSGAEAIDARVAELGLRDAVVFAGFVPSELLPALYAEAEVFVFPSLFEGFGIPVLEAMAAGTAVCAGNTSSIPEVVGDAGLLFDPTDADAIASALAQLLEDGRLRARLAEQGKARAAGFTWDRAAAATLAELQALAAQKRP</sequence>
<dbReference type="Pfam" id="PF13439">
    <property type="entry name" value="Glyco_transf_4"/>
    <property type="match status" value="1"/>
</dbReference>
<evidence type="ECO:0000259" key="3">
    <source>
        <dbReference type="Pfam" id="PF13439"/>
    </source>
</evidence>
<dbReference type="Proteomes" id="UP000748752">
    <property type="component" value="Unassembled WGS sequence"/>
</dbReference>
<evidence type="ECO:0008006" key="6">
    <source>
        <dbReference type="Google" id="ProtNLM"/>
    </source>
</evidence>
<feature type="domain" description="Glycosyltransferase subfamily 4-like N-terminal" evidence="3">
    <location>
        <begin position="15"/>
        <end position="179"/>
    </location>
</feature>
<dbReference type="Gene3D" id="3.40.50.2000">
    <property type="entry name" value="Glycogen Phosphorylase B"/>
    <property type="match status" value="2"/>
</dbReference>
<keyword evidence="1" id="KW-0808">Transferase</keyword>